<dbReference type="InterPro" id="IPR057661">
    <property type="entry name" value="RsdA/BaiN/AoA(So)_Rossmann"/>
</dbReference>
<dbReference type="InterPro" id="IPR004792">
    <property type="entry name" value="BaiN-like"/>
</dbReference>
<protein>
    <submittedName>
        <fullName evidence="6">Flavoprotein</fullName>
    </submittedName>
</protein>
<dbReference type="Gene3D" id="3.50.50.60">
    <property type="entry name" value="FAD/NAD(P)-binding domain"/>
    <property type="match status" value="1"/>
</dbReference>
<dbReference type="AlphaFoldDB" id="A0A2H4U8K3"/>
<gene>
    <name evidence="6" type="ORF">BK798_08360</name>
</gene>
<comment type="cofactor">
    <cofactor evidence="1">
        <name>FAD</name>
        <dbReference type="ChEBI" id="CHEBI:57692"/>
    </cofactor>
</comment>
<dbReference type="SUPFAM" id="SSF51905">
    <property type="entry name" value="FAD/NAD(P)-binding domain"/>
    <property type="match status" value="1"/>
</dbReference>
<evidence type="ECO:0000313" key="7">
    <source>
        <dbReference type="Proteomes" id="UP000232133"/>
    </source>
</evidence>
<accession>A0A2H4U8K3</accession>
<dbReference type="InterPro" id="IPR055178">
    <property type="entry name" value="RsdA/BaiN/AoA(So)-like_dom"/>
</dbReference>
<evidence type="ECO:0000259" key="5">
    <source>
        <dbReference type="Pfam" id="PF22780"/>
    </source>
</evidence>
<evidence type="ECO:0000313" key="6">
    <source>
        <dbReference type="EMBL" id="ATZ60428.1"/>
    </source>
</evidence>
<dbReference type="PANTHER" id="PTHR42887">
    <property type="entry name" value="OS12G0638800 PROTEIN"/>
    <property type="match status" value="1"/>
</dbReference>
<dbReference type="Proteomes" id="UP000232133">
    <property type="component" value="Chromosome"/>
</dbReference>
<dbReference type="NCBIfam" id="TIGR00275">
    <property type="entry name" value="aminoacetone oxidase family FAD-binding enzyme"/>
    <property type="match status" value="1"/>
</dbReference>
<dbReference type="SUPFAM" id="SSF160996">
    <property type="entry name" value="HI0933 insert domain-like"/>
    <property type="match status" value="1"/>
</dbReference>
<dbReference type="PRINTS" id="PR00411">
    <property type="entry name" value="PNDRDTASEI"/>
</dbReference>
<evidence type="ECO:0000256" key="3">
    <source>
        <dbReference type="ARBA" id="ARBA00022827"/>
    </source>
</evidence>
<name>A0A2H4U8K3_METSM</name>
<dbReference type="GeneID" id="35119386"/>
<dbReference type="InterPro" id="IPR036188">
    <property type="entry name" value="FAD/NAD-bd_sf"/>
</dbReference>
<sequence>MEEFDIAIIGGGPAGIMAAIAASADLNIVLLEKNSSLGSKLLITGGGRCNITNEKPIKKLLNSFHDKNFLKHSFYTFTNEMLLDLFRNRGLDFIVEDNNRVFPETEKSQDILAILKYYLKDITIKYNYEVSDIKKEDNFIINNDIIAEKVIIATGGATFPKTGSTGDGYYLTDNPVTDIKYGLVPLITKKDLSDIAGITLYDVVIKYKTFKIKGNVLISHVGLTGPGILNISSEISRNTDYNILDNGDIELDEVLSVDLCPDVNQEELRVKFTNDFQDKGKTFIKNYLKYFLTNNFIKFFLEHLEIDEETQLSRINKKQKNKLIEALKNFKFEISGFNKDLSHVTLGGINIENINPKTMESTITEDLYFAGEVLEPVGPTGGYNLKIAFSTGYLAGLSASKE</sequence>
<dbReference type="Gene3D" id="2.40.30.10">
    <property type="entry name" value="Translation factors"/>
    <property type="match status" value="1"/>
</dbReference>
<feature type="domain" description="RsdA/BaiN/AoA(So)-like Rossmann fold-like" evidence="4">
    <location>
        <begin position="5"/>
        <end position="396"/>
    </location>
</feature>
<dbReference type="Gene3D" id="1.10.8.260">
    <property type="entry name" value="HI0933 insert domain-like"/>
    <property type="match status" value="1"/>
</dbReference>
<dbReference type="Pfam" id="PF03486">
    <property type="entry name" value="HI0933_like"/>
    <property type="match status" value="1"/>
</dbReference>
<dbReference type="PANTHER" id="PTHR42887:SF2">
    <property type="entry name" value="OS12G0638800 PROTEIN"/>
    <property type="match status" value="1"/>
</dbReference>
<keyword evidence="3" id="KW-0274">FAD</keyword>
<dbReference type="InterPro" id="IPR023166">
    <property type="entry name" value="BaiN-like_dom_sf"/>
</dbReference>
<dbReference type="RefSeq" id="WP_100815796.1">
    <property type="nucleotide sequence ID" value="NZ_CP017803.1"/>
</dbReference>
<organism evidence="6 7">
    <name type="scientific">Methanobrevibacter smithii</name>
    <dbReference type="NCBI Taxonomy" id="2173"/>
    <lineage>
        <taxon>Archaea</taxon>
        <taxon>Methanobacteriati</taxon>
        <taxon>Methanobacteriota</taxon>
        <taxon>Methanomada group</taxon>
        <taxon>Methanobacteria</taxon>
        <taxon>Methanobacteriales</taxon>
        <taxon>Methanobacteriaceae</taxon>
        <taxon>Methanobrevibacter</taxon>
    </lineage>
</organism>
<keyword evidence="2" id="KW-0285">Flavoprotein</keyword>
<reference evidence="6 7" key="1">
    <citation type="submission" date="2016-10" db="EMBL/GenBank/DDBJ databases">
        <authorList>
            <person name="Varghese N."/>
        </authorList>
    </citation>
    <scope>NUCLEOTIDE SEQUENCE [LARGE SCALE GENOMIC DNA]</scope>
    <source>
        <strain evidence="6 7">KB11</strain>
    </source>
</reference>
<evidence type="ECO:0000256" key="1">
    <source>
        <dbReference type="ARBA" id="ARBA00001974"/>
    </source>
</evidence>
<feature type="domain" description="RsdA/BaiN/AoA(So)-like insert" evidence="5">
    <location>
        <begin position="182"/>
        <end position="338"/>
    </location>
</feature>
<evidence type="ECO:0000256" key="2">
    <source>
        <dbReference type="ARBA" id="ARBA00022630"/>
    </source>
</evidence>
<evidence type="ECO:0000259" key="4">
    <source>
        <dbReference type="Pfam" id="PF03486"/>
    </source>
</evidence>
<dbReference type="Pfam" id="PF22780">
    <property type="entry name" value="HI0933_like_1st"/>
    <property type="match status" value="1"/>
</dbReference>
<dbReference type="PRINTS" id="PR00368">
    <property type="entry name" value="FADPNR"/>
</dbReference>
<dbReference type="EMBL" id="CP017803">
    <property type="protein sequence ID" value="ATZ60428.1"/>
    <property type="molecule type" value="Genomic_DNA"/>
</dbReference>
<proteinExistence type="predicted"/>